<keyword evidence="10" id="KW-0969">Cilium</keyword>
<feature type="domain" description="Dynein heavy chain region D6 P-loop" evidence="14">
    <location>
        <begin position="470"/>
        <end position="583"/>
    </location>
</feature>
<keyword evidence="18" id="KW-1185">Reference proteome</keyword>
<evidence type="ECO:0000256" key="7">
    <source>
        <dbReference type="ARBA" id="ARBA00022840"/>
    </source>
</evidence>
<reference evidence="17" key="2">
    <citation type="submission" date="2025-09" db="UniProtKB">
        <authorList>
            <consortium name="Ensembl"/>
        </authorList>
    </citation>
    <scope>IDENTIFICATION</scope>
</reference>
<feature type="domain" description="Dynein heavy chain AAA lid" evidence="16">
    <location>
        <begin position="614"/>
        <end position="751"/>
    </location>
</feature>
<dbReference type="FunFam" id="1.10.8.1220:FF:000001">
    <property type="entry name" value="Dynein axonemal heavy chain 5"/>
    <property type="match status" value="1"/>
</dbReference>
<evidence type="ECO:0000259" key="16">
    <source>
        <dbReference type="Pfam" id="PF18198"/>
    </source>
</evidence>
<evidence type="ECO:0000256" key="12">
    <source>
        <dbReference type="ARBA" id="ARBA00023212"/>
    </source>
</evidence>
<dbReference type="GO" id="GO:0051959">
    <property type="term" value="F:dynein light intermediate chain binding"/>
    <property type="evidence" value="ECO:0007669"/>
    <property type="project" value="InterPro"/>
</dbReference>
<dbReference type="InterPro" id="IPR035706">
    <property type="entry name" value="AAA_9"/>
</dbReference>
<protein>
    <submittedName>
        <fullName evidence="17">Uncharacterized protein</fullName>
    </submittedName>
</protein>
<dbReference type="InterPro" id="IPR004273">
    <property type="entry name" value="Dynein_heavy_D6_P-loop"/>
</dbReference>
<dbReference type="InterPro" id="IPR026983">
    <property type="entry name" value="DHC"/>
</dbReference>
<dbReference type="FunFam" id="3.40.50.300:FF:000049">
    <property type="entry name" value="Dynein, axonemal, heavy chain 5"/>
    <property type="match status" value="1"/>
</dbReference>
<evidence type="ECO:0000313" key="18">
    <source>
        <dbReference type="Proteomes" id="UP000265000"/>
    </source>
</evidence>
<dbReference type="InterPro" id="IPR027417">
    <property type="entry name" value="P-loop_NTPase"/>
</dbReference>
<evidence type="ECO:0000256" key="13">
    <source>
        <dbReference type="ARBA" id="ARBA00023273"/>
    </source>
</evidence>
<dbReference type="InterPro" id="IPR041658">
    <property type="entry name" value="AAA_lid_11"/>
</dbReference>
<dbReference type="GeneTree" id="ENSGT00940000154791"/>
<comment type="similarity">
    <text evidence="2">Belongs to the dynein heavy chain family.</text>
</comment>
<keyword evidence="11" id="KW-0505">Motor protein</keyword>
<dbReference type="GO" id="GO:0005524">
    <property type="term" value="F:ATP binding"/>
    <property type="evidence" value="ECO:0007669"/>
    <property type="project" value="UniProtKB-KW"/>
</dbReference>
<dbReference type="GO" id="GO:0005874">
    <property type="term" value="C:microtubule"/>
    <property type="evidence" value="ECO:0007669"/>
    <property type="project" value="UniProtKB-KW"/>
</dbReference>
<keyword evidence="5" id="KW-0677">Repeat</keyword>
<dbReference type="GO" id="GO:0007018">
    <property type="term" value="P:microtubule-based movement"/>
    <property type="evidence" value="ECO:0007669"/>
    <property type="project" value="InterPro"/>
</dbReference>
<comment type="subcellular location">
    <subcellularLocation>
        <location evidence="1">Cytoplasm</location>
        <location evidence="1">Cytoskeleton</location>
        <location evidence="1">Cilium axoneme</location>
    </subcellularLocation>
</comment>
<keyword evidence="3" id="KW-0963">Cytoplasm</keyword>
<feature type="domain" description="Dynein heavy chain ATP-binding dynein motor region" evidence="15">
    <location>
        <begin position="10"/>
        <end position="226"/>
    </location>
</feature>
<keyword evidence="4" id="KW-0493">Microtubule</keyword>
<dbReference type="GO" id="GO:0008569">
    <property type="term" value="F:minus-end-directed microtubule motor activity"/>
    <property type="evidence" value="ECO:0007669"/>
    <property type="project" value="InterPro"/>
</dbReference>
<dbReference type="GO" id="GO:0005930">
    <property type="term" value="C:axoneme"/>
    <property type="evidence" value="ECO:0007669"/>
    <property type="project" value="UniProtKB-SubCell"/>
</dbReference>
<keyword evidence="8" id="KW-0243">Dynein</keyword>
<keyword evidence="6" id="KW-0547">Nucleotide-binding</keyword>
<evidence type="ECO:0000256" key="6">
    <source>
        <dbReference type="ARBA" id="ARBA00022741"/>
    </source>
</evidence>
<sequence length="817" mass="92298">MPGQRNRKSISGLPKDTFSLENSIIAQYSLRWPLFIDPQGQANKWIKTMERESDLRVLRLSDSNYLQGLKNALVDGKPCLLENVGEELDPAIKPLLLLQTFEEESKTVLKLGDWVVPFSEGFKLYITTKLPNPHYSPEVSDSITLINFTVSPSGLEEQLLSLVVTEELPDLEEAKNRLVITNNKMALELKEIQDEILSHLGSAEGNSMAEDLNPELEASKIKAGEIKAKMLAAKKTEQDIDATRLRFSPVAERAQILFFCVSELSNLDPTYQYTLEWFLGIFMAAVGDSDPADTVEKRISDIKDGLTFSLYRNVCRSLFEKHKVAFALSLCARIMMNEKKIKPIEWRFLLSGGKPVHQLPCSVVAWVSDRAWQNILELSALDDFGGLAESFTRHLQGFRRIVDSKHPHREPLPGEWDSRLNSFQKLLVLRCLRPDCLIYGVQDFVSAQLGQRYTEPQMSDLSVIFKESSPTNPIILILSTGTDPAADIYKLADAVHFSKKVIAVSLGQGQVPLAEAMMRTAMKTGQWIIFQNCHMAPDWLPTLEQLPELISPVNVDKDFRLWLTSIPFKKIPVSILQNGAKMVIEPPRGIRARLERAYLSFTDELMSSSSKVCFKPLLLSLCLFHGVALERRRFGPLGFNIPYDFTEEDLHICVSQLKTFVDEYQDIPYKVLKHAAGEVNYGGHVTDNWDRRCLLTLLEDFYCPAVLGADHVYSGVYRQVDSNLDIKGYLAYIRGLPINDTPEIFGLHDNANIRSAQNETFALLEALVCLEPQTVEEVVVGIVEKLPQPFCLQEVTEKYPVLYEQPLHAVLSHEVIR</sequence>
<keyword evidence="9" id="KW-0175">Coiled coil</keyword>
<evidence type="ECO:0000256" key="4">
    <source>
        <dbReference type="ARBA" id="ARBA00022701"/>
    </source>
</evidence>
<evidence type="ECO:0000256" key="11">
    <source>
        <dbReference type="ARBA" id="ARBA00023175"/>
    </source>
</evidence>
<dbReference type="Gene3D" id="6.10.140.1060">
    <property type="match status" value="1"/>
</dbReference>
<keyword evidence="12" id="KW-0206">Cytoskeleton</keyword>
<evidence type="ECO:0000256" key="8">
    <source>
        <dbReference type="ARBA" id="ARBA00023017"/>
    </source>
</evidence>
<evidence type="ECO:0000256" key="1">
    <source>
        <dbReference type="ARBA" id="ARBA00004430"/>
    </source>
</evidence>
<keyword evidence="13" id="KW-0966">Cell projection</keyword>
<evidence type="ECO:0000259" key="14">
    <source>
        <dbReference type="Pfam" id="PF03028"/>
    </source>
</evidence>
<dbReference type="Gene3D" id="1.10.8.1220">
    <property type="match status" value="1"/>
</dbReference>
<accession>A0A3Q2QBU8</accession>
<dbReference type="Pfam" id="PF03028">
    <property type="entry name" value="Dynein_heavy"/>
    <property type="match status" value="1"/>
</dbReference>
<dbReference type="GO" id="GO:0031514">
    <property type="term" value="C:motile cilium"/>
    <property type="evidence" value="ECO:0007669"/>
    <property type="project" value="UniProtKB-ARBA"/>
</dbReference>
<evidence type="ECO:0000256" key="2">
    <source>
        <dbReference type="ARBA" id="ARBA00008887"/>
    </source>
</evidence>
<evidence type="ECO:0000259" key="15">
    <source>
        <dbReference type="Pfam" id="PF12781"/>
    </source>
</evidence>
<dbReference type="Gene3D" id="3.40.50.300">
    <property type="entry name" value="P-loop containing nucleotide triphosphate hydrolases"/>
    <property type="match status" value="2"/>
</dbReference>
<proteinExistence type="inferred from homology"/>
<organism evidence="17 18">
    <name type="scientific">Fundulus heteroclitus</name>
    <name type="common">Killifish</name>
    <name type="synonym">Mummichog</name>
    <dbReference type="NCBI Taxonomy" id="8078"/>
    <lineage>
        <taxon>Eukaryota</taxon>
        <taxon>Metazoa</taxon>
        <taxon>Chordata</taxon>
        <taxon>Craniata</taxon>
        <taxon>Vertebrata</taxon>
        <taxon>Euteleostomi</taxon>
        <taxon>Actinopterygii</taxon>
        <taxon>Neopterygii</taxon>
        <taxon>Teleostei</taxon>
        <taxon>Neoteleostei</taxon>
        <taxon>Acanthomorphata</taxon>
        <taxon>Ovalentaria</taxon>
        <taxon>Atherinomorphae</taxon>
        <taxon>Cyprinodontiformes</taxon>
        <taxon>Fundulidae</taxon>
        <taxon>Fundulus</taxon>
    </lineage>
</organism>
<dbReference type="Pfam" id="PF18198">
    <property type="entry name" value="AAA_lid_11"/>
    <property type="match status" value="1"/>
</dbReference>
<dbReference type="PANTHER" id="PTHR22878">
    <property type="entry name" value="DYNEIN HEAVY CHAIN 6, AXONEMAL-LIKE-RELATED"/>
    <property type="match status" value="1"/>
</dbReference>
<dbReference type="InterPro" id="IPR042219">
    <property type="entry name" value="AAA_lid_11_sf"/>
</dbReference>
<dbReference type="FunFam" id="1.10.8.720:FF:000001">
    <property type="entry name" value="dynein heavy chain 7, axonemal"/>
    <property type="match status" value="1"/>
</dbReference>
<dbReference type="Pfam" id="PF12781">
    <property type="entry name" value="AAA_9"/>
    <property type="match status" value="1"/>
</dbReference>
<dbReference type="GO" id="GO:0045505">
    <property type="term" value="F:dynein intermediate chain binding"/>
    <property type="evidence" value="ECO:0007669"/>
    <property type="project" value="InterPro"/>
</dbReference>
<dbReference type="PANTHER" id="PTHR22878:SF73">
    <property type="entry name" value="DYNEIN AXONEMAL HEAVY CHAIN 1"/>
    <property type="match status" value="1"/>
</dbReference>
<evidence type="ECO:0000256" key="3">
    <source>
        <dbReference type="ARBA" id="ARBA00022490"/>
    </source>
</evidence>
<dbReference type="Proteomes" id="UP000265000">
    <property type="component" value="Unplaced"/>
</dbReference>
<dbReference type="AlphaFoldDB" id="A0A3Q2QBU8"/>
<keyword evidence="7" id="KW-0067">ATP-binding</keyword>
<dbReference type="FunFam" id="3.40.50.300:FF:000362">
    <property type="entry name" value="Dynein, axonemal, heavy chain 6"/>
    <property type="match status" value="1"/>
</dbReference>
<name>A0A3Q2QBU8_FUNHE</name>
<evidence type="ECO:0000256" key="5">
    <source>
        <dbReference type="ARBA" id="ARBA00022737"/>
    </source>
</evidence>
<evidence type="ECO:0000313" key="17">
    <source>
        <dbReference type="Ensembl" id="ENSFHEP00000024356.1"/>
    </source>
</evidence>
<evidence type="ECO:0000256" key="9">
    <source>
        <dbReference type="ARBA" id="ARBA00023054"/>
    </source>
</evidence>
<dbReference type="Gene3D" id="1.10.8.720">
    <property type="entry name" value="Region D6 of dynein motor"/>
    <property type="match status" value="1"/>
</dbReference>
<dbReference type="Ensembl" id="ENSFHET00000008016.1">
    <property type="protein sequence ID" value="ENSFHEP00000024356.1"/>
    <property type="gene ID" value="ENSFHEG00000005957.1"/>
</dbReference>
<evidence type="ECO:0000256" key="10">
    <source>
        <dbReference type="ARBA" id="ARBA00023069"/>
    </source>
</evidence>
<dbReference type="GO" id="GO:0030286">
    <property type="term" value="C:dynein complex"/>
    <property type="evidence" value="ECO:0007669"/>
    <property type="project" value="UniProtKB-KW"/>
</dbReference>
<reference evidence="17" key="1">
    <citation type="submission" date="2025-08" db="UniProtKB">
        <authorList>
            <consortium name="Ensembl"/>
        </authorList>
    </citation>
    <scope>IDENTIFICATION</scope>
</reference>
<dbReference type="STRING" id="8078.ENSFHEP00000024356"/>